<protein>
    <submittedName>
        <fullName evidence="2">Uncharacterized protein</fullName>
    </submittedName>
</protein>
<dbReference type="RefSeq" id="XP_008617810.1">
    <property type="nucleotide sequence ID" value="XM_008619588.1"/>
</dbReference>
<keyword evidence="1" id="KW-0812">Transmembrane</keyword>
<dbReference type="OrthoDB" id="10432490at2759"/>
<feature type="transmembrane region" description="Helical" evidence="1">
    <location>
        <begin position="62"/>
        <end position="82"/>
    </location>
</feature>
<keyword evidence="3" id="KW-1185">Reference proteome</keyword>
<dbReference type="OMA" id="HALDDEY"/>
<reference evidence="2 3" key="1">
    <citation type="submission" date="2012-04" db="EMBL/GenBank/DDBJ databases">
        <title>The Genome Sequence of Saprolegnia declina VS20.</title>
        <authorList>
            <consortium name="The Broad Institute Genome Sequencing Platform"/>
            <person name="Russ C."/>
            <person name="Nusbaum C."/>
            <person name="Tyler B."/>
            <person name="van West P."/>
            <person name="Dieguez-Uribeondo J."/>
            <person name="de Bruijn I."/>
            <person name="Tripathy S."/>
            <person name="Jiang R."/>
            <person name="Young S.K."/>
            <person name="Zeng Q."/>
            <person name="Gargeya S."/>
            <person name="Fitzgerald M."/>
            <person name="Haas B."/>
            <person name="Abouelleil A."/>
            <person name="Alvarado L."/>
            <person name="Arachchi H.M."/>
            <person name="Berlin A."/>
            <person name="Chapman S.B."/>
            <person name="Goldberg J."/>
            <person name="Griggs A."/>
            <person name="Gujja S."/>
            <person name="Hansen M."/>
            <person name="Howarth C."/>
            <person name="Imamovic A."/>
            <person name="Larimer J."/>
            <person name="McCowen C."/>
            <person name="Montmayeur A."/>
            <person name="Murphy C."/>
            <person name="Neiman D."/>
            <person name="Pearson M."/>
            <person name="Priest M."/>
            <person name="Roberts A."/>
            <person name="Saif S."/>
            <person name="Shea T."/>
            <person name="Sisk P."/>
            <person name="Sykes S."/>
            <person name="Wortman J."/>
            <person name="Nusbaum C."/>
            <person name="Birren B."/>
        </authorList>
    </citation>
    <scope>NUCLEOTIDE SEQUENCE [LARGE SCALE GENOMIC DNA]</scope>
    <source>
        <strain evidence="2 3">VS20</strain>
    </source>
</reference>
<dbReference type="InParanoid" id="T0Q5U6"/>
<dbReference type="GeneID" id="19954223"/>
<evidence type="ECO:0000256" key="1">
    <source>
        <dbReference type="SAM" id="Phobius"/>
    </source>
</evidence>
<evidence type="ECO:0000313" key="2">
    <source>
        <dbReference type="EMBL" id="EQC28815.1"/>
    </source>
</evidence>
<keyword evidence="1" id="KW-1133">Transmembrane helix</keyword>
<sequence length="208" mass="22123">MVALVCYEAGKDDWVRLARCPHGVTLAPTSAGWTLLVPSTVPPLLRHLAATDAPGAPLSSPVLLVVAAVVAVTLLAVVAVIGSRCDKRPCRKPRPDVVVVVGSPTAPVSWFHLYQNDDGLPHSILTDDDCTTMILRSSRPSPKDHIVPGSYPDALDEQSISGVSGASVHGWQTPDGSTNSYATVDASFLSLSHALDDEYDYDSRLSER</sequence>
<organism evidence="2 3">
    <name type="scientific">Saprolegnia diclina (strain VS20)</name>
    <dbReference type="NCBI Taxonomy" id="1156394"/>
    <lineage>
        <taxon>Eukaryota</taxon>
        <taxon>Sar</taxon>
        <taxon>Stramenopiles</taxon>
        <taxon>Oomycota</taxon>
        <taxon>Saprolegniomycetes</taxon>
        <taxon>Saprolegniales</taxon>
        <taxon>Saprolegniaceae</taxon>
        <taxon>Saprolegnia</taxon>
    </lineage>
</organism>
<dbReference type="VEuPathDB" id="FungiDB:SDRG_13496"/>
<keyword evidence="1" id="KW-0472">Membrane</keyword>
<proteinExistence type="predicted"/>
<dbReference type="AlphaFoldDB" id="T0Q5U6"/>
<gene>
    <name evidence="2" type="ORF">SDRG_13496</name>
</gene>
<accession>T0Q5U6</accession>
<name>T0Q5U6_SAPDV</name>
<evidence type="ECO:0000313" key="3">
    <source>
        <dbReference type="Proteomes" id="UP000030762"/>
    </source>
</evidence>
<dbReference type="EMBL" id="JH767191">
    <property type="protein sequence ID" value="EQC28815.1"/>
    <property type="molecule type" value="Genomic_DNA"/>
</dbReference>
<dbReference type="Proteomes" id="UP000030762">
    <property type="component" value="Unassembled WGS sequence"/>
</dbReference>